<keyword evidence="2" id="KW-1185">Reference proteome</keyword>
<sequence length="468" mass="51569">MLRDIPRLTKEMLQTDADKKEEATEAAKKLYELCDVGHKSNREPMVASGKYDVLNPLIQCLTHQNNDEKLHFVCLALNNLSIPHDNKRVMVLERGSRRLIGNLCKIIASGKKDSYLGCIILMNLSYFEPADAIIGQFSPKTTLRGPKLTPLENPDSLLRILQELTAHAARGTADFRWAFGLLANLSRNIENALLIGITGIPRMAIENISLSKEDASEWKTNSLEDFSLYLLLHLAEASKNGLHATLDVVEPIMNRDSGIQGLKATMICAFLELPWERFPDYGVIAAGAVSELMGNTFERTGKKRVYNDNDFQLRTAVSAFASLANAAYKADQGNKSVAHTKVVALPTSVAMLFQIINSIALHWGEDDGDETFETYHWDIKAGDLAVGAVMSLLPALLEAEKPPRESMATQVACAELSKVFVFFSKKTSSIAIKARAAEVAEKLTESASGSALPLLEASYDLWRVSSKR</sequence>
<accession>A0A9K3LUM1</accession>
<reference evidence="1" key="1">
    <citation type="journal article" date="2021" name="Sci. Rep.">
        <title>Diploid genomic architecture of Nitzschia inconspicua, an elite biomass production diatom.</title>
        <authorList>
            <person name="Oliver A."/>
            <person name="Podell S."/>
            <person name="Pinowska A."/>
            <person name="Traller J.C."/>
            <person name="Smith S.R."/>
            <person name="McClure R."/>
            <person name="Beliaev A."/>
            <person name="Bohutskyi P."/>
            <person name="Hill E.A."/>
            <person name="Rabines A."/>
            <person name="Zheng H."/>
            <person name="Allen L.Z."/>
            <person name="Kuo A."/>
            <person name="Grigoriev I.V."/>
            <person name="Allen A.E."/>
            <person name="Hazlebeck D."/>
            <person name="Allen E.E."/>
        </authorList>
    </citation>
    <scope>NUCLEOTIDE SEQUENCE</scope>
    <source>
        <strain evidence="1">Hildebrandi</strain>
    </source>
</reference>
<evidence type="ECO:0000313" key="1">
    <source>
        <dbReference type="EMBL" id="KAG7368205.1"/>
    </source>
</evidence>
<dbReference type="Proteomes" id="UP000693970">
    <property type="component" value="Unassembled WGS sequence"/>
</dbReference>
<gene>
    <name evidence="1" type="ORF">IV203_030948</name>
</gene>
<proteinExistence type="predicted"/>
<evidence type="ECO:0000313" key="2">
    <source>
        <dbReference type="Proteomes" id="UP000693970"/>
    </source>
</evidence>
<dbReference type="OrthoDB" id="35928at2759"/>
<comment type="caution">
    <text evidence="1">The sequence shown here is derived from an EMBL/GenBank/DDBJ whole genome shotgun (WGS) entry which is preliminary data.</text>
</comment>
<dbReference type="AlphaFoldDB" id="A0A9K3LUM1"/>
<name>A0A9K3LUM1_9STRA</name>
<reference evidence="1" key="2">
    <citation type="submission" date="2021-04" db="EMBL/GenBank/DDBJ databases">
        <authorList>
            <person name="Podell S."/>
        </authorList>
    </citation>
    <scope>NUCLEOTIDE SEQUENCE</scope>
    <source>
        <strain evidence="1">Hildebrandi</strain>
    </source>
</reference>
<protein>
    <submittedName>
        <fullName evidence="1">Uncharacterized protein</fullName>
    </submittedName>
</protein>
<dbReference type="EMBL" id="JAGRRH010000006">
    <property type="protein sequence ID" value="KAG7368205.1"/>
    <property type="molecule type" value="Genomic_DNA"/>
</dbReference>
<organism evidence="1 2">
    <name type="scientific">Nitzschia inconspicua</name>
    <dbReference type="NCBI Taxonomy" id="303405"/>
    <lineage>
        <taxon>Eukaryota</taxon>
        <taxon>Sar</taxon>
        <taxon>Stramenopiles</taxon>
        <taxon>Ochrophyta</taxon>
        <taxon>Bacillariophyta</taxon>
        <taxon>Bacillariophyceae</taxon>
        <taxon>Bacillariophycidae</taxon>
        <taxon>Bacillariales</taxon>
        <taxon>Bacillariaceae</taxon>
        <taxon>Nitzschia</taxon>
    </lineage>
</organism>